<keyword evidence="7" id="KW-0812">Transmembrane</keyword>
<dbReference type="InterPro" id="IPR005467">
    <property type="entry name" value="His_kinase_dom"/>
</dbReference>
<evidence type="ECO:0000256" key="5">
    <source>
        <dbReference type="ARBA" id="ARBA00022777"/>
    </source>
</evidence>
<dbReference type="EC" id="2.7.13.3" evidence="2"/>
<evidence type="ECO:0000256" key="1">
    <source>
        <dbReference type="ARBA" id="ARBA00000085"/>
    </source>
</evidence>
<dbReference type="PROSITE" id="PS50109">
    <property type="entry name" value="HIS_KIN"/>
    <property type="match status" value="1"/>
</dbReference>
<evidence type="ECO:0000259" key="8">
    <source>
        <dbReference type="PROSITE" id="PS50109"/>
    </source>
</evidence>
<dbReference type="InterPro" id="IPR050351">
    <property type="entry name" value="BphY/WalK/GraS-like"/>
</dbReference>
<dbReference type="InterPro" id="IPR036890">
    <property type="entry name" value="HATPase_C_sf"/>
</dbReference>
<dbReference type="SUPFAM" id="SSF55874">
    <property type="entry name" value="ATPase domain of HSP90 chaperone/DNA topoisomerase II/histidine kinase"/>
    <property type="match status" value="1"/>
</dbReference>
<dbReference type="CDD" id="cd00082">
    <property type="entry name" value="HisKA"/>
    <property type="match status" value="1"/>
</dbReference>
<reference evidence="9" key="2">
    <citation type="submission" date="2021-09" db="EMBL/GenBank/DDBJ databases">
        <authorList>
            <person name="Gilroy R."/>
        </authorList>
    </citation>
    <scope>NUCLEOTIDE SEQUENCE</scope>
    <source>
        <strain evidence="9">CHK55-1828</strain>
    </source>
</reference>
<accession>A0A921HXP3</accession>
<proteinExistence type="predicted"/>
<evidence type="ECO:0000313" key="9">
    <source>
        <dbReference type="EMBL" id="HJF92533.1"/>
    </source>
</evidence>
<feature type="transmembrane region" description="Helical" evidence="7">
    <location>
        <begin position="248"/>
        <end position="270"/>
    </location>
</feature>
<organism evidence="9 10">
    <name type="scientific">Mediterranea massiliensis</name>
    <dbReference type="NCBI Taxonomy" id="1841865"/>
    <lineage>
        <taxon>Bacteria</taxon>
        <taxon>Pseudomonadati</taxon>
        <taxon>Bacteroidota</taxon>
        <taxon>Bacteroidia</taxon>
        <taxon>Bacteroidales</taxon>
        <taxon>Bacteroidaceae</taxon>
        <taxon>Mediterranea</taxon>
    </lineage>
</organism>
<dbReference type="AlphaFoldDB" id="A0A921HXP3"/>
<sequence length="500" mass="56110">MERRIKIIWLLSLTSMLLIGAGQGYWLWSHYQYTNEAYGREVLRQVSEAVVSYNTLRWQEPHPLGEQKAVQWYNTNVNWDNRTDSLTGQESTRIYLVQRLGAEAQDTLTDFTPAQTGAAGRNVSRLLADSTVLCTDSVVLMGDKRQYERLNMMYLADLMRLELSHPFDLHPFDSIVAATLPDVTFSTRLTTTAADSLYQWEATLHSGGSLLRPLAQVVYPYNPLKRQLVEVDVRIPCHMLLLRMGGQLAGSLLMIALLAVCLLFQIKTILKQRRVDEMRRSFVSTMIHELKRPVQTLKMCLAYLSDPSLRADTKATDAVVNDSIVEVDNLSAYLQKLRDMTRADDERTPLSLRTFDFRPMAEKTLRQLHIPDHKLVTFETHFPPSLPVTADPMHLCNILSNLLENAVKYSGDSVHITVTGTLDGHRFTLAVADNGIGIPPAEQARVFDKFYRSASLPDRSVPGIGLGLSYVKLLVEAHGGTVSLQSQPGQGTTVTVTIPQ</sequence>
<keyword evidence="7" id="KW-0472">Membrane</keyword>
<keyword evidence="4" id="KW-0808">Transferase</keyword>
<dbReference type="RefSeq" id="WP_276828216.1">
    <property type="nucleotide sequence ID" value="NZ_DYVX01000076.1"/>
</dbReference>
<dbReference type="GO" id="GO:0005886">
    <property type="term" value="C:plasma membrane"/>
    <property type="evidence" value="ECO:0007669"/>
    <property type="project" value="TreeGrafter"/>
</dbReference>
<dbReference type="CDD" id="cd00075">
    <property type="entry name" value="HATPase"/>
    <property type="match status" value="1"/>
</dbReference>
<name>A0A921HXP3_9BACT</name>
<evidence type="ECO:0000256" key="6">
    <source>
        <dbReference type="ARBA" id="ARBA00023012"/>
    </source>
</evidence>
<gene>
    <name evidence="9" type="ORF">K8W02_09150</name>
</gene>
<evidence type="ECO:0000256" key="3">
    <source>
        <dbReference type="ARBA" id="ARBA00022553"/>
    </source>
</evidence>
<dbReference type="GO" id="GO:0016036">
    <property type="term" value="P:cellular response to phosphate starvation"/>
    <property type="evidence" value="ECO:0007669"/>
    <property type="project" value="TreeGrafter"/>
</dbReference>
<dbReference type="GO" id="GO:0004721">
    <property type="term" value="F:phosphoprotein phosphatase activity"/>
    <property type="evidence" value="ECO:0007669"/>
    <property type="project" value="TreeGrafter"/>
</dbReference>
<protein>
    <recommendedName>
        <fullName evidence="2">histidine kinase</fullName>
        <ecNumber evidence="2">2.7.13.3</ecNumber>
    </recommendedName>
</protein>
<dbReference type="InterPro" id="IPR003594">
    <property type="entry name" value="HATPase_dom"/>
</dbReference>
<dbReference type="PANTHER" id="PTHR45453:SF1">
    <property type="entry name" value="PHOSPHATE REGULON SENSOR PROTEIN PHOR"/>
    <property type="match status" value="1"/>
</dbReference>
<dbReference type="EMBL" id="DYVX01000076">
    <property type="protein sequence ID" value="HJF92533.1"/>
    <property type="molecule type" value="Genomic_DNA"/>
</dbReference>
<reference evidence="9" key="1">
    <citation type="journal article" date="2021" name="PeerJ">
        <title>Extensive microbial diversity within the chicken gut microbiome revealed by metagenomics and culture.</title>
        <authorList>
            <person name="Gilroy R."/>
            <person name="Ravi A."/>
            <person name="Getino M."/>
            <person name="Pursley I."/>
            <person name="Horton D.L."/>
            <person name="Alikhan N.F."/>
            <person name="Baker D."/>
            <person name="Gharbi K."/>
            <person name="Hall N."/>
            <person name="Watson M."/>
            <person name="Adriaenssens E.M."/>
            <person name="Foster-Nyarko E."/>
            <person name="Jarju S."/>
            <person name="Secka A."/>
            <person name="Antonio M."/>
            <person name="Oren A."/>
            <person name="Chaudhuri R.R."/>
            <person name="La Ragione R."/>
            <person name="Hildebrand F."/>
            <person name="Pallen M.J."/>
        </authorList>
    </citation>
    <scope>NUCLEOTIDE SEQUENCE</scope>
    <source>
        <strain evidence="9">CHK55-1828</strain>
    </source>
</reference>
<dbReference type="GO" id="GO:0000155">
    <property type="term" value="F:phosphorelay sensor kinase activity"/>
    <property type="evidence" value="ECO:0007669"/>
    <property type="project" value="InterPro"/>
</dbReference>
<dbReference type="Gene3D" id="3.30.565.10">
    <property type="entry name" value="Histidine kinase-like ATPase, C-terminal domain"/>
    <property type="match status" value="1"/>
</dbReference>
<keyword evidence="5 9" id="KW-0418">Kinase</keyword>
<dbReference type="PANTHER" id="PTHR45453">
    <property type="entry name" value="PHOSPHATE REGULON SENSOR PROTEIN PHOR"/>
    <property type="match status" value="1"/>
</dbReference>
<evidence type="ECO:0000256" key="2">
    <source>
        <dbReference type="ARBA" id="ARBA00012438"/>
    </source>
</evidence>
<evidence type="ECO:0000256" key="4">
    <source>
        <dbReference type="ARBA" id="ARBA00022679"/>
    </source>
</evidence>
<dbReference type="Gene3D" id="1.10.287.130">
    <property type="match status" value="1"/>
</dbReference>
<evidence type="ECO:0000313" key="10">
    <source>
        <dbReference type="Proteomes" id="UP000717835"/>
    </source>
</evidence>
<comment type="catalytic activity">
    <reaction evidence="1">
        <text>ATP + protein L-histidine = ADP + protein N-phospho-L-histidine.</text>
        <dbReference type="EC" id="2.7.13.3"/>
    </reaction>
</comment>
<dbReference type="FunFam" id="3.30.565.10:FF:000006">
    <property type="entry name" value="Sensor histidine kinase WalK"/>
    <property type="match status" value="1"/>
</dbReference>
<dbReference type="Pfam" id="PF02518">
    <property type="entry name" value="HATPase_c"/>
    <property type="match status" value="1"/>
</dbReference>
<dbReference type="InterPro" id="IPR036097">
    <property type="entry name" value="HisK_dim/P_sf"/>
</dbReference>
<dbReference type="InterPro" id="IPR004358">
    <property type="entry name" value="Sig_transdc_His_kin-like_C"/>
</dbReference>
<dbReference type="PRINTS" id="PR00344">
    <property type="entry name" value="BCTRLSENSOR"/>
</dbReference>
<keyword evidence="7" id="KW-1133">Transmembrane helix</keyword>
<dbReference type="SMART" id="SM00388">
    <property type="entry name" value="HisKA"/>
    <property type="match status" value="1"/>
</dbReference>
<comment type="caution">
    <text evidence="9">The sequence shown here is derived from an EMBL/GenBank/DDBJ whole genome shotgun (WGS) entry which is preliminary data.</text>
</comment>
<dbReference type="InterPro" id="IPR003661">
    <property type="entry name" value="HisK_dim/P_dom"/>
</dbReference>
<dbReference type="SUPFAM" id="SSF47384">
    <property type="entry name" value="Homodimeric domain of signal transducing histidine kinase"/>
    <property type="match status" value="1"/>
</dbReference>
<dbReference type="Proteomes" id="UP000717835">
    <property type="component" value="Unassembled WGS sequence"/>
</dbReference>
<feature type="domain" description="Histidine kinase" evidence="8">
    <location>
        <begin position="285"/>
        <end position="500"/>
    </location>
</feature>
<evidence type="ECO:0000256" key="7">
    <source>
        <dbReference type="SAM" id="Phobius"/>
    </source>
</evidence>
<keyword evidence="3" id="KW-0597">Phosphoprotein</keyword>
<keyword evidence="6" id="KW-0902">Two-component regulatory system</keyword>
<dbReference type="SMART" id="SM00387">
    <property type="entry name" value="HATPase_c"/>
    <property type="match status" value="1"/>
</dbReference>